<keyword evidence="3" id="KW-0408">Iron</keyword>
<dbReference type="EMBL" id="CAEZSV010000112">
    <property type="protein sequence ID" value="CAB4554758.1"/>
    <property type="molecule type" value="Genomic_DNA"/>
</dbReference>
<dbReference type="GO" id="GO:0051537">
    <property type="term" value="F:2 iron, 2 sulfur cluster binding"/>
    <property type="evidence" value="ECO:0007669"/>
    <property type="project" value="UniProtKB-KW"/>
</dbReference>
<dbReference type="Gene3D" id="2.102.10.10">
    <property type="entry name" value="Rieske [2Fe-2S] iron-sulphur domain"/>
    <property type="match status" value="1"/>
</dbReference>
<proteinExistence type="predicted"/>
<dbReference type="AlphaFoldDB" id="A0A6J6CYM3"/>
<evidence type="ECO:0000313" key="6">
    <source>
        <dbReference type="EMBL" id="CAB4554758.1"/>
    </source>
</evidence>
<dbReference type="InterPro" id="IPR006311">
    <property type="entry name" value="TAT_signal"/>
</dbReference>
<keyword evidence="2" id="KW-0479">Metal-binding</keyword>
<sequence length="142" mass="14363">MEINRRHFLCGSLLTALGTSTALVESADAATGVKKLSDGSIEVTVSSVKSLAKVGGIALIGDVNGAPTALVRTGAKKYIALDLRCTHAGITVKPKAGGFYCEPAQGGHGSAFTKAGAVSQSPADAPLNRLTVTVKGKKVIVS</sequence>
<dbReference type="PROSITE" id="PS51318">
    <property type="entry name" value="TAT"/>
    <property type="match status" value="1"/>
</dbReference>
<dbReference type="CDD" id="cd03467">
    <property type="entry name" value="Rieske"/>
    <property type="match status" value="1"/>
</dbReference>
<feature type="domain" description="Rieske" evidence="5">
    <location>
        <begin position="45"/>
        <end position="141"/>
    </location>
</feature>
<accession>A0A6J6CYM3</accession>
<evidence type="ECO:0000256" key="3">
    <source>
        <dbReference type="ARBA" id="ARBA00023004"/>
    </source>
</evidence>
<name>A0A6J6CYM3_9ZZZZ</name>
<reference evidence="6" key="1">
    <citation type="submission" date="2020-05" db="EMBL/GenBank/DDBJ databases">
        <authorList>
            <person name="Chiriac C."/>
            <person name="Salcher M."/>
            <person name="Ghai R."/>
            <person name="Kavagutti S V."/>
        </authorList>
    </citation>
    <scope>NUCLEOTIDE SEQUENCE</scope>
</reference>
<evidence type="ECO:0000259" key="5">
    <source>
        <dbReference type="PROSITE" id="PS51296"/>
    </source>
</evidence>
<organism evidence="6">
    <name type="scientific">freshwater metagenome</name>
    <dbReference type="NCBI Taxonomy" id="449393"/>
    <lineage>
        <taxon>unclassified sequences</taxon>
        <taxon>metagenomes</taxon>
        <taxon>ecological metagenomes</taxon>
    </lineage>
</organism>
<evidence type="ECO:0000256" key="1">
    <source>
        <dbReference type="ARBA" id="ARBA00022714"/>
    </source>
</evidence>
<dbReference type="PROSITE" id="PS51296">
    <property type="entry name" value="RIESKE"/>
    <property type="match status" value="1"/>
</dbReference>
<gene>
    <name evidence="6" type="ORF">UFOPK1506_00683</name>
</gene>
<keyword evidence="4" id="KW-0411">Iron-sulfur</keyword>
<evidence type="ECO:0000256" key="2">
    <source>
        <dbReference type="ARBA" id="ARBA00022723"/>
    </source>
</evidence>
<dbReference type="InterPro" id="IPR017941">
    <property type="entry name" value="Rieske_2Fe-2S"/>
</dbReference>
<protein>
    <submittedName>
        <fullName evidence="6">Unannotated protein</fullName>
    </submittedName>
</protein>
<dbReference type="GO" id="GO:0046872">
    <property type="term" value="F:metal ion binding"/>
    <property type="evidence" value="ECO:0007669"/>
    <property type="project" value="UniProtKB-KW"/>
</dbReference>
<dbReference type="Pfam" id="PF00355">
    <property type="entry name" value="Rieske"/>
    <property type="match status" value="1"/>
</dbReference>
<evidence type="ECO:0000256" key="4">
    <source>
        <dbReference type="ARBA" id="ARBA00023014"/>
    </source>
</evidence>
<keyword evidence="1" id="KW-0001">2Fe-2S</keyword>
<dbReference type="SUPFAM" id="SSF50022">
    <property type="entry name" value="ISP domain"/>
    <property type="match status" value="1"/>
</dbReference>
<dbReference type="InterPro" id="IPR036922">
    <property type="entry name" value="Rieske_2Fe-2S_sf"/>
</dbReference>